<protein>
    <recommendedName>
        <fullName evidence="1">YbaK/aminoacyl-tRNA synthetase-associated domain-containing protein</fullName>
    </recommendedName>
</protein>
<dbReference type="AlphaFoldDB" id="A0A5A8C2R8"/>
<evidence type="ECO:0000313" key="3">
    <source>
        <dbReference type="Proteomes" id="UP000323011"/>
    </source>
</evidence>
<dbReference type="OMA" id="HIDWKLG"/>
<dbReference type="PANTHER" id="PTHR30411">
    <property type="entry name" value="CYTOPLASMIC PROTEIN"/>
    <property type="match status" value="1"/>
</dbReference>
<dbReference type="SUPFAM" id="SSF55826">
    <property type="entry name" value="YbaK/ProRS associated domain"/>
    <property type="match status" value="1"/>
</dbReference>
<reference evidence="2 3" key="1">
    <citation type="submission" date="2019-07" db="EMBL/GenBank/DDBJ databases">
        <title>Genomes of Cafeteria roenbergensis.</title>
        <authorList>
            <person name="Fischer M.G."/>
            <person name="Hackl T."/>
            <person name="Roman M."/>
        </authorList>
    </citation>
    <scope>NUCLEOTIDE SEQUENCE [LARGE SCALE GENOMIC DNA]</scope>
    <source>
        <strain evidence="2 3">BVI</strain>
    </source>
</reference>
<proteinExistence type="predicted"/>
<organism evidence="2 3">
    <name type="scientific">Cafeteria roenbergensis</name>
    <name type="common">Marine flagellate</name>
    <dbReference type="NCBI Taxonomy" id="33653"/>
    <lineage>
        <taxon>Eukaryota</taxon>
        <taxon>Sar</taxon>
        <taxon>Stramenopiles</taxon>
        <taxon>Bigyra</taxon>
        <taxon>Opalozoa</taxon>
        <taxon>Bicosoecida</taxon>
        <taxon>Cafeteriaceae</taxon>
        <taxon>Cafeteria</taxon>
    </lineage>
</organism>
<comment type="caution">
    <text evidence="2">The sequence shown here is derived from an EMBL/GenBank/DDBJ whole genome shotgun (WGS) entry which is preliminary data.</text>
</comment>
<dbReference type="GO" id="GO:0002161">
    <property type="term" value="F:aminoacyl-tRNA deacylase activity"/>
    <property type="evidence" value="ECO:0007669"/>
    <property type="project" value="InterPro"/>
</dbReference>
<evidence type="ECO:0000313" key="2">
    <source>
        <dbReference type="EMBL" id="KAA0147024.1"/>
    </source>
</evidence>
<dbReference type="Gene3D" id="3.90.960.10">
    <property type="entry name" value="YbaK/aminoacyl-tRNA synthetase-associated domain"/>
    <property type="match status" value="1"/>
</dbReference>
<gene>
    <name evidence="2" type="ORF">FNF29_07651</name>
</gene>
<evidence type="ECO:0000259" key="1">
    <source>
        <dbReference type="Pfam" id="PF04073"/>
    </source>
</evidence>
<dbReference type="InterPro" id="IPR007214">
    <property type="entry name" value="YbaK/aa-tRNA-synth-assoc-dom"/>
</dbReference>
<feature type="domain" description="YbaK/aminoacyl-tRNA synthetase-associated" evidence="1">
    <location>
        <begin position="39"/>
        <end position="180"/>
    </location>
</feature>
<dbReference type="PANTHER" id="PTHR30411:SF4">
    <property type="entry name" value="YBAK_AMINOACYL-TRNA SYNTHETASE-ASSOCIATED DOMAIN-CONTAINING PROTEIN"/>
    <property type="match status" value="1"/>
</dbReference>
<keyword evidence="3" id="KW-1185">Reference proteome</keyword>
<dbReference type="CDD" id="cd04332">
    <property type="entry name" value="YbaK_like"/>
    <property type="match status" value="1"/>
</dbReference>
<dbReference type="EMBL" id="VLTN01000073">
    <property type="protein sequence ID" value="KAA0147024.1"/>
    <property type="molecule type" value="Genomic_DNA"/>
</dbReference>
<dbReference type="Proteomes" id="UP000323011">
    <property type="component" value="Unassembled WGS sequence"/>
</dbReference>
<name>A0A5A8C2R8_CAFRO</name>
<dbReference type="InterPro" id="IPR036754">
    <property type="entry name" value="YbaK/aa-tRNA-synt-asso_dom_sf"/>
</dbReference>
<sequence>MPEPLPPGVARCRAALGHARACGAVLWRAPPTYYSWKLAERARFLGAPVDTLCKSLVLVNTALPADAPVTEDPSTSRFIMVVLQYVSRLDTDRLGKSLRAHAPAGFSSAHRLAVAAEADSAVLTAYGHNAVTPPGCQTAIPVVVSEAIADLASARPGASVWLGGGHVDVKLRMPVAELLRAGALFPVVGAPLVLRCTDTRSDADAED</sequence>
<accession>A0A5A8C2R8</accession>
<dbReference type="Pfam" id="PF04073">
    <property type="entry name" value="tRNA_edit"/>
    <property type="match status" value="1"/>
</dbReference>